<organism evidence="1 2">
    <name type="scientific">Clytia hemisphaerica</name>
    <dbReference type="NCBI Taxonomy" id="252671"/>
    <lineage>
        <taxon>Eukaryota</taxon>
        <taxon>Metazoa</taxon>
        <taxon>Cnidaria</taxon>
        <taxon>Hydrozoa</taxon>
        <taxon>Hydroidolina</taxon>
        <taxon>Leptothecata</taxon>
        <taxon>Obeliida</taxon>
        <taxon>Clytiidae</taxon>
        <taxon>Clytia</taxon>
    </lineage>
</organism>
<accession>A0A7M5UY31</accession>
<name>A0A7M5UY31_9CNID</name>
<dbReference type="EnsemblMetazoa" id="CLYHEMT000156.1">
    <property type="protein sequence ID" value="CLYHEMP000156.1"/>
    <property type="gene ID" value="CLYHEMG000156"/>
</dbReference>
<dbReference type="Proteomes" id="UP000594262">
    <property type="component" value="Unplaced"/>
</dbReference>
<dbReference type="AlphaFoldDB" id="A0A7M5UY31"/>
<protein>
    <submittedName>
        <fullName evidence="1">Uncharacterized protein</fullName>
    </submittedName>
</protein>
<proteinExistence type="predicted"/>
<keyword evidence="2" id="KW-1185">Reference proteome</keyword>
<evidence type="ECO:0000313" key="1">
    <source>
        <dbReference type="EnsemblMetazoa" id="CLYHEMP000156.1"/>
    </source>
</evidence>
<evidence type="ECO:0000313" key="2">
    <source>
        <dbReference type="Proteomes" id="UP000594262"/>
    </source>
</evidence>
<sequence>MCVEPLDKIIKTSIKSNITHFMDCLAEYDLPDTRSFDKLLAWSASFLLEAKLVKSWLKKWTEPSSLVDKALVTLKYREVLNVENVESQPVCFERITQCLSFSVLQSKKYDDFFERFGLASCVKNYHQLLTMNHRGDDMIPPIEEEPDKFAAAVLADPSLMTEISKLIGIAIECDLVIEWHRENDWIKLGPYLADRTPLRVGVINEEFCSLVKTEDFSIDVCGEKPFCISSPSSNQMTCGQCGLRYHITCVGDEDECGCGKIGWLKERIKNDILDVKRFERNTEKSAHIARSFIEDICQGNMKTRRSVSIGSLPLDVNKFFTCMMLKES</sequence>
<reference evidence="1" key="1">
    <citation type="submission" date="2021-01" db="UniProtKB">
        <authorList>
            <consortium name="EnsemblMetazoa"/>
        </authorList>
    </citation>
    <scope>IDENTIFICATION</scope>
</reference>